<comment type="catalytic activity">
    <reaction evidence="7">
        <text>L-lysyl-[lipoyl-carrier protein] + (R)-lipoate + ATP = N(6)-[(R)-lipoyl]-L-lysyl-[lipoyl-carrier protein] + AMP + diphosphate + H(+)</text>
        <dbReference type="Rhea" id="RHEA:49288"/>
        <dbReference type="Rhea" id="RHEA-COMP:10500"/>
        <dbReference type="Rhea" id="RHEA-COMP:10502"/>
        <dbReference type="ChEBI" id="CHEBI:15378"/>
        <dbReference type="ChEBI" id="CHEBI:29969"/>
        <dbReference type="ChEBI" id="CHEBI:30616"/>
        <dbReference type="ChEBI" id="CHEBI:33019"/>
        <dbReference type="ChEBI" id="CHEBI:83088"/>
        <dbReference type="ChEBI" id="CHEBI:83099"/>
        <dbReference type="ChEBI" id="CHEBI:456215"/>
        <dbReference type="EC" id="6.3.1.20"/>
    </reaction>
</comment>
<dbReference type="Gene3D" id="3.30.930.10">
    <property type="entry name" value="Bira Bifunctional Protein, Domain 2"/>
    <property type="match status" value="1"/>
</dbReference>
<keyword evidence="9" id="KW-0808">Transferase</keyword>
<keyword evidence="6" id="KW-0067">ATP-binding</keyword>
<reference evidence="9 10" key="1">
    <citation type="submission" date="2016-02" db="EMBL/GenBank/DDBJ databases">
        <authorList>
            <consortium name="Pathogen Informatics"/>
        </authorList>
    </citation>
    <scope>NUCLEOTIDE SEQUENCE [LARGE SCALE GENOMIC DNA]</scope>
    <source>
        <strain evidence="9 10">LSS8</strain>
    </source>
</reference>
<dbReference type="FunFam" id="3.30.930.10:FF:000072">
    <property type="entry name" value="Lipoate--protein ligase"/>
    <property type="match status" value="1"/>
</dbReference>
<dbReference type="Pfam" id="PF10437">
    <property type="entry name" value="Lip_prot_lig_C"/>
    <property type="match status" value="1"/>
</dbReference>
<evidence type="ECO:0000256" key="4">
    <source>
        <dbReference type="ARBA" id="ARBA00022598"/>
    </source>
</evidence>
<sequence>MYLIEPIRNGQYVSDGAVALAMQVYVQQNVFLDDDILFPYYCDPKVEIGKFQNALVEINEDYLKENNILLVRRDTGGGAIYVDKGSVNVCYLIQDNGIFGDFKRAYQPAIKALHELGAVEVEQTGRNDLVIEGKKVSGAAMTISNNRVYGGYSLLLDIDEEAMSKVLNPNKKKIESKGIKSVKSRVGTIRPYLAEEYQSVTTEEFKNLITCKLLGIDSIDQAKRYVLTEEDWAAIDKLVADKYKNWEWNYGNSPQYRYHRDGRFAGGTVDIHLEVEKGRIAKCRIYGDFFAKGNIDEVENKLIGTRLLEEDLQAALADLDMAHYFGKISAEELVGLMLSEG</sequence>
<dbReference type="GO" id="GO:0009249">
    <property type="term" value="P:protein lipoylation"/>
    <property type="evidence" value="ECO:0007669"/>
    <property type="project" value="InterPro"/>
</dbReference>
<dbReference type="GO" id="GO:0017118">
    <property type="term" value="F:lipoyltransferase activity"/>
    <property type="evidence" value="ECO:0007669"/>
    <property type="project" value="TreeGrafter"/>
</dbReference>
<keyword evidence="9" id="KW-0548">Nucleotidyltransferase</keyword>
<keyword evidence="4 9" id="KW-0436">Ligase</keyword>
<comment type="pathway">
    <text evidence="2">Protein modification; protein lipoylation via exogenous pathway; protein N(6)-(lipoyl)lysine from lipoate: step 1/2.</text>
</comment>
<dbReference type="GO" id="GO:0005524">
    <property type="term" value="F:ATP binding"/>
    <property type="evidence" value="ECO:0007669"/>
    <property type="project" value="UniProtKB-KW"/>
</dbReference>
<accession>A0A0Z8FSM4</accession>
<feature type="domain" description="BPL/LPL catalytic" evidence="8">
    <location>
        <begin position="31"/>
        <end position="213"/>
    </location>
</feature>
<dbReference type="Pfam" id="PF21948">
    <property type="entry name" value="LplA-B_cat"/>
    <property type="match status" value="1"/>
</dbReference>
<evidence type="ECO:0000313" key="9">
    <source>
        <dbReference type="EMBL" id="CYV92757.1"/>
    </source>
</evidence>
<name>A0A0Z8FSM4_STRSU</name>
<protein>
    <recommendedName>
        <fullName evidence="3">lipoate--protein ligase</fullName>
        <ecNumber evidence="3">6.3.1.20</ecNumber>
    </recommendedName>
</protein>
<dbReference type="GO" id="GO:0016979">
    <property type="term" value="F:lipoate-protein ligase activity"/>
    <property type="evidence" value="ECO:0007669"/>
    <property type="project" value="UniProtKB-EC"/>
</dbReference>
<dbReference type="InterPro" id="IPR019491">
    <property type="entry name" value="Lipoate_protein_ligase_C"/>
</dbReference>
<organism evidence="9 10">
    <name type="scientific">Streptococcus suis</name>
    <dbReference type="NCBI Taxonomy" id="1307"/>
    <lineage>
        <taxon>Bacteria</taxon>
        <taxon>Bacillati</taxon>
        <taxon>Bacillota</taxon>
        <taxon>Bacilli</taxon>
        <taxon>Lactobacillales</taxon>
        <taxon>Streptococcaceae</taxon>
        <taxon>Streptococcus</taxon>
    </lineage>
</organism>
<dbReference type="EC" id="6.3.1.20" evidence="3"/>
<gene>
    <name evidence="9" type="primary">lplJ_2</name>
    <name evidence="9" type="ORF">ERS132370_01357</name>
</gene>
<dbReference type="PANTHER" id="PTHR12561">
    <property type="entry name" value="LIPOATE-PROTEIN LIGASE"/>
    <property type="match status" value="1"/>
</dbReference>
<dbReference type="InterPro" id="IPR004562">
    <property type="entry name" value="LipoylTrfase_LipoateP_Ligase"/>
</dbReference>
<dbReference type="RefSeq" id="WP_044669338.1">
    <property type="nucleotide sequence ID" value="NZ_CEDR01000017.1"/>
</dbReference>
<evidence type="ECO:0000256" key="5">
    <source>
        <dbReference type="ARBA" id="ARBA00022741"/>
    </source>
</evidence>
<dbReference type="UniPathway" id="UPA00537">
    <property type="reaction ID" value="UER00594"/>
</dbReference>
<evidence type="ECO:0000256" key="7">
    <source>
        <dbReference type="ARBA" id="ARBA00048037"/>
    </source>
</evidence>
<dbReference type="GO" id="GO:0005737">
    <property type="term" value="C:cytoplasm"/>
    <property type="evidence" value="ECO:0007669"/>
    <property type="project" value="TreeGrafter"/>
</dbReference>
<dbReference type="InterPro" id="IPR004143">
    <property type="entry name" value="BPL_LPL_catalytic"/>
</dbReference>
<evidence type="ECO:0000256" key="1">
    <source>
        <dbReference type="ARBA" id="ARBA00005085"/>
    </source>
</evidence>
<dbReference type="CDD" id="cd16443">
    <property type="entry name" value="LplA"/>
    <property type="match status" value="1"/>
</dbReference>
<dbReference type="Gene3D" id="3.30.390.50">
    <property type="entry name" value="CO dehydrogenase flavoprotein, C-terminal domain"/>
    <property type="match status" value="1"/>
</dbReference>
<dbReference type="InterPro" id="IPR045864">
    <property type="entry name" value="aa-tRNA-synth_II/BPL/LPL"/>
</dbReference>
<evidence type="ECO:0000313" key="10">
    <source>
        <dbReference type="Proteomes" id="UP000072933"/>
    </source>
</evidence>
<dbReference type="EMBL" id="FIID01000014">
    <property type="protein sequence ID" value="CYV92757.1"/>
    <property type="molecule type" value="Genomic_DNA"/>
</dbReference>
<dbReference type="SUPFAM" id="SSF82649">
    <property type="entry name" value="SufE/NifU"/>
    <property type="match status" value="1"/>
</dbReference>
<dbReference type="AlphaFoldDB" id="A0A0Z8FSM4"/>
<dbReference type="PROSITE" id="PS51733">
    <property type="entry name" value="BPL_LPL_CATALYTIC"/>
    <property type="match status" value="1"/>
</dbReference>
<comment type="pathway">
    <text evidence="1">Protein modification; protein lipoylation via exogenous pathway; protein N(6)-(lipoyl)lysine from lipoate: step 2/2.</text>
</comment>
<dbReference type="Proteomes" id="UP000072933">
    <property type="component" value="Unassembled WGS sequence"/>
</dbReference>
<keyword evidence="5" id="KW-0547">Nucleotide-binding</keyword>
<evidence type="ECO:0000256" key="3">
    <source>
        <dbReference type="ARBA" id="ARBA00012367"/>
    </source>
</evidence>
<evidence type="ECO:0000256" key="2">
    <source>
        <dbReference type="ARBA" id="ARBA00005124"/>
    </source>
</evidence>
<evidence type="ECO:0000259" key="8">
    <source>
        <dbReference type="PROSITE" id="PS51733"/>
    </source>
</evidence>
<dbReference type="PANTHER" id="PTHR12561:SF3">
    <property type="entry name" value="LIPOYLTRANSFERASE 1, MITOCHONDRIAL"/>
    <property type="match status" value="1"/>
</dbReference>
<dbReference type="SUPFAM" id="SSF55681">
    <property type="entry name" value="Class II aaRS and biotin synthetases"/>
    <property type="match status" value="1"/>
</dbReference>
<dbReference type="NCBIfam" id="TIGR00545">
    <property type="entry name" value="lipoyltrans"/>
    <property type="match status" value="1"/>
</dbReference>
<proteinExistence type="predicted"/>
<evidence type="ECO:0000256" key="6">
    <source>
        <dbReference type="ARBA" id="ARBA00022840"/>
    </source>
</evidence>